<dbReference type="PROSITE" id="PS00517">
    <property type="entry name" value="RNASE_3_1"/>
    <property type="match status" value="1"/>
</dbReference>
<keyword evidence="5" id="KW-0694">RNA-binding</keyword>
<organism evidence="8">
    <name type="scientific">marine metagenome</name>
    <dbReference type="NCBI Taxonomy" id="408172"/>
    <lineage>
        <taxon>unclassified sequences</taxon>
        <taxon>metagenomes</taxon>
        <taxon>ecological metagenomes</taxon>
    </lineage>
</organism>
<dbReference type="NCBIfam" id="TIGR02191">
    <property type="entry name" value="RNaseIII"/>
    <property type="match status" value="1"/>
</dbReference>
<dbReference type="HAMAP" id="MF_00104">
    <property type="entry name" value="RNase_III"/>
    <property type="match status" value="1"/>
</dbReference>
<reference evidence="8" key="1">
    <citation type="submission" date="2018-05" db="EMBL/GenBank/DDBJ databases">
        <authorList>
            <person name="Lanie J.A."/>
            <person name="Ng W.-L."/>
            <person name="Kazmierczak K.M."/>
            <person name="Andrzejewski T.M."/>
            <person name="Davidsen T.M."/>
            <person name="Wayne K.J."/>
            <person name="Tettelin H."/>
            <person name="Glass J.I."/>
            <person name="Rusch D."/>
            <person name="Podicherti R."/>
            <person name="Tsui H.-C.T."/>
            <person name="Winkler M.E."/>
        </authorList>
    </citation>
    <scope>NUCLEOTIDE SEQUENCE</scope>
</reference>
<dbReference type="Gene3D" id="1.10.1520.10">
    <property type="entry name" value="Ribonuclease III domain"/>
    <property type="match status" value="1"/>
</dbReference>
<dbReference type="SMART" id="SM00358">
    <property type="entry name" value="DSRM"/>
    <property type="match status" value="1"/>
</dbReference>
<dbReference type="InterPro" id="IPR036389">
    <property type="entry name" value="RNase_III_sf"/>
</dbReference>
<name>A0A381YWV5_9ZZZZ</name>
<evidence type="ECO:0000256" key="2">
    <source>
        <dbReference type="ARBA" id="ARBA00022722"/>
    </source>
</evidence>
<dbReference type="GO" id="GO:0005634">
    <property type="term" value="C:nucleus"/>
    <property type="evidence" value="ECO:0007669"/>
    <property type="project" value="TreeGrafter"/>
</dbReference>
<dbReference type="Pfam" id="PF14622">
    <property type="entry name" value="Ribonucleas_3_3"/>
    <property type="match status" value="1"/>
</dbReference>
<evidence type="ECO:0000256" key="4">
    <source>
        <dbReference type="ARBA" id="ARBA00022801"/>
    </source>
</evidence>
<keyword evidence="2" id="KW-0540">Nuclease</keyword>
<evidence type="ECO:0000256" key="5">
    <source>
        <dbReference type="ARBA" id="ARBA00022884"/>
    </source>
</evidence>
<dbReference type="GO" id="GO:0006364">
    <property type="term" value="P:rRNA processing"/>
    <property type="evidence" value="ECO:0007669"/>
    <property type="project" value="InterPro"/>
</dbReference>
<evidence type="ECO:0000256" key="3">
    <source>
        <dbReference type="ARBA" id="ARBA00022759"/>
    </source>
</evidence>
<dbReference type="SMART" id="SM00535">
    <property type="entry name" value="RIBOc"/>
    <property type="match status" value="1"/>
</dbReference>
<dbReference type="InterPro" id="IPR014720">
    <property type="entry name" value="dsRBD_dom"/>
</dbReference>
<evidence type="ECO:0000313" key="8">
    <source>
        <dbReference type="EMBL" id="SVA81430.1"/>
    </source>
</evidence>
<feature type="domain" description="RNase III" evidence="7">
    <location>
        <begin position="18"/>
        <end position="124"/>
    </location>
</feature>
<protein>
    <recommendedName>
        <fullName evidence="9">RNase III domain-containing protein</fullName>
    </recommendedName>
</protein>
<dbReference type="AlphaFoldDB" id="A0A381YWV5"/>
<dbReference type="GO" id="GO:0010468">
    <property type="term" value="P:regulation of gene expression"/>
    <property type="evidence" value="ECO:0007669"/>
    <property type="project" value="TreeGrafter"/>
</dbReference>
<evidence type="ECO:0000256" key="1">
    <source>
        <dbReference type="ARBA" id="ARBA00010183"/>
    </source>
</evidence>
<dbReference type="InterPro" id="IPR000999">
    <property type="entry name" value="RNase_III_dom"/>
</dbReference>
<accession>A0A381YWV5</accession>
<dbReference type="PROSITE" id="PS50137">
    <property type="entry name" value="DS_RBD"/>
    <property type="match status" value="1"/>
</dbReference>
<dbReference type="PANTHER" id="PTHR11207">
    <property type="entry name" value="RIBONUCLEASE III"/>
    <property type="match status" value="1"/>
</dbReference>
<sequence length="217" mass="24418">MTQTLQIINKLFFALPEFQQALIHKSVSQSNNNERLEFLGDAVLEVVISEYLFTTFPELEEGALTQIRASLVNTQSLSEIFLQLDCKDQLKVSKATANLDETHKYSIFAGTLEACIGAVFIGMGWKEAKKFILDIFQSKLNMVKPTDEHKDAKSRLQEKLQAMGVDLPSYNVLANKEGNKFKCHVQFQGQTFSASSPLKKNAEQKVAEIILQDLENL</sequence>
<dbReference type="GO" id="GO:0004525">
    <property type="term" value="F:ribonuclease III activity"/>
    <property type="evidence" value="ECO:0007669"/>
    <property type="project" value="InterPro"/>
</dbReference>
<evidence type="ECO:0008006" key="9">
    <source>
        <dbReference type="Google" id="ProtNLM"/>
    </source>
</evidence>
<keyword evidence="3" id="KW-0255">Endonuclease</keyword>
<dbReference type="Gene3D" id="3.30.160.20">
    <property type="match status" value="1"/>
</dbReference>
<dbReference type="EMBL" id="UINC01019252">
    <property type="protein sequence ID" value="SVA81430.1"/>
    <property type="molecule type" value="Genomic_DNA"/>
</dbReference>
<dbReference type="GO" id="GO:0003725">
    <property type="term" value="F:double-stranded RNA binding"/>
    <property type="evidence" value="ECO:0007669"/>
    <property type="project" value="TreeGrafter"/>
</dbReference>
<comment type="similarity">
    <text evidence="1">Belongs to the ribonuclease III family.</text>
</comment>
<dbReference type="Pfam" id="PF00035">
    <property type="entry name" value="dsrm"/>
    <property type="match status" value="1"/>
</dbReference>
<evidence type="ECO:0000259" key="6">
    <source>
        <dbReference type="PROSITE" id="PS50137"/>
    </source>
</evidence>
<dbReference type="SUPFAM" id="SSF69065">
    <property type="entry name" value="RNase III domain-like"/>
    <property type="match status" value="1"/>
</dbReference>
<dbReference type="PROSITE" id="PS50142">
    <property type="entry name" value="RNASE_3_2"/>
    <property type="match status" value="1"/>
</dbReference>
<gene>
    <name evidence="8" type="ORF">METZ01_LOCUS134284</name>
</gene>
<dbReference type="CDD" id="cd00593">
    <property type="entry name" value="RIBOc"/>
    <property type="match status" value="1"/>
</dbReference>
<dbReference type="SUPFAM" id="SSF54768">
    <property type="entry name" value="dsRNA-binding domain-like"/>
    <property type="match status" value="1"/>
</dbReference>
<dbReference type="PANTHER" id="PTHR11207:SF0">
    <property type="entry name" value="RIBONUCLEASE 3"/>
    <property type="match status" value="1"/>
</dbReference>
<dbReference type="InterPro" id="IPR011907">
    <property type="entry name" value="RNase_III"/>
</dbReference>
<feature type="domain" description="DRBM" evidence="6">
    <location>
        <begin position="151"/>
        <end position="216"/>
    </location>
</feature>
<proteinExistence type="inferred from homology"/>
<evidence type="ECO:0000259" key="7">
    <source>
        <dbReference type="PROSITE" id="PS50142"/>
    </source>
</evidence>
<keyword evidence="4" id="KW-0378">Hydrolase</keyword>